<dbReference type="InterPro" id="IPR006439">
    <property type="entry name" value="HAD-SF_hydro_IA"/>
</dbReference>
<dbReference type="InterPro" id="IPR036412">
    <property type="entry name" value="HAD-like_sf"/>
</dbReference>
<dbReference type="NCBIfam" id="TIGR01509">
    <property type="entry name" value="HAD-SF-IA-v3"/>
    <property type="match status" value="1"/>
</dbReference>
<reference evidence="5" key="1">
    <citation type="submission" date="2023-01" db="EMBL/GenBank/DDBJ databases">
        <title>Vibrio sp. CB1-14 genome sequencing.</title>
        <authorList>
            <person name="Otstavnykh N."/>
            <person name="Isaeva M."/>
            <person name="Meleshko D."/>
        </authorList>
    </citation>
    <scope>NUCLEOTIDE SEQUENCE</scope>
    <source>
        <strain evidence="5">CB1-14</strain>
    </source>
</reference>
<evidence type="ECO:0000313" key="5">
    <source>
        <dbReference type="EMBL" id="XCD18256.1"/>
    </source>
</evidence>
<evidence type="ECO:0000256" key="4">
    <source>
        <dbReference type="ARBA" id="ARBA00022842"/>
    </source>
</evidence>
<comment type="cofactor">
    <cofactor evidence="1">
        <name>Mg(2+)</name>
        <dbReference type="ChEBI" id="CHEBI:18420"/>
    </cofactor>
</comment>
<sequence length="216" mass="23896">MASIKCVLFDCDGTLVDSERLCCVAIVETFAQVGVTLRLDAVMDNFVGGKIADVLTSAQELVGSHVSLDLLEPIYREQTQRLFEEQLRPMEGAVELLDFLDQSGIEYCVVTNSPTHKAKKMLVTVGLEQRFNNRVISAFDANSWKPEPDLLQYAVTMMGFLPDECLYIDDTAKGVKMGVAAGIQTIHFALSCDYQQNSSTCLTSMSEVIKHIEKAE</sequence>
<dbReference type="SUPFAM" id="SSF56784">
    <property type="entry name" value="HAD-like"/>
    <property type="match status" value="1"/>
</dbReference>
<keyword evidence="4" id="KW-0460">Magnesium</keyword>
<dbReference type="InterPro" id="IPR023198">
    <property type="entry name" value="PGP-like_dom2"/>
</dbReference>
<dbReference type="Gene3D" id="3.40.50.1000">
    <property type="entry name" value="HAD superfamily/HAD-like"/>
    <property type="match status" value="1"/>
</dbReference>
<proteinExistence type="inferred from homology"/>
<dbReference type="PANTHER" id="PTHR46193:SF10">
    <property type="entry name" value="6-PHOSPHOGLUCONATE PHOSPHATASE"/>
    <property type="match status" value="1"/>
</dbReference>
<protein>
    <submittedName>
        <fullName evidence="5">HAD-IA family hydrolase</fullName>
    </submittedName>
</protein>
<dbReference type="KEGG" id="vck:PG915_23605"/>
<keyword evidence="5" id="KW-0378">Hydrolase</keyword>
<organism evidence="5">
    <name type="scientific">Vibrio chaetopteri</name>
    <dbReference type="NCBI Taxonomy" id="3016528"/>
    <lineage>
        <taxon>Bacteria</taxon>
        <taxon>Pseudomonadati</taxon>
        <taxon>Pseudomonadota</taxon>
        <taxon>Gammaproteobacteria</taxon>
        <taxon>Vibrionales</taxon>
        <taxon>Vibrionaceae</taxon>
        <taxon>Vibrio</taxon>
    </lineage>
</organism>
<dbReference type="Pfam" id="PF00702">
    <property type="entry name" value="Hydrolase"/>
    <property type="match status" value="1"/>
</dbReference>
<dbReference type="InterPro" id="IPR051600">
    <property type="entry name" value="Beta-PGM-like"/>
</dbReference>
<dbReference type="GO" id="GO:0016787">
    <property type="term" value="F:hydrolase activity"/>
    <property type="evidence" value="ECO:0007669"/>
    <property type="project" value="UniProtKB-KW"/>
</dbReference>
<dbReference type="SFLD" id="SFLDG01129">
    <property type="entry name" value="C1.5:_HAD__Beta-PGM__Phosphata"/>
    <property type="match status" value="1"/>
</dbReference>
<dbReference type="Gene3D" id="1.10.150.240">
    <property type="entry name" value="Putative phosphatase, domain 2"/>
    <property type="match status" value="1"/>
</dbReference>
<dbReference type="GO" id="GO:0046872">
    <property type="term" value="F:metal ion binding"/>
    <property type="evidence" value="ECO:0007669"/>
    <property type="project" value="UniProtKB-KW"/>
</dbReference>
<dbReference type="EMBL" id="CP115921">
    <property type="protein sequence ID" value="XCD18256.1"/>
    <property type="molecule type" value="Genomic_DNA"/>
</dbReference>
<dbReference type="SFLD" id="SFLDS00003">
    <property type="entry name" value="Haloacid_Dehalogenase"/>
    <property type="match status" value="1"/>
</dbReference>
<gene>
    <name evidence="5" type="ORF">PG915_23605</name>
</gene>
<accession>A0AAU8BPG9</accession>
<dbReference type="RefSeq" id="WP_353499403.1">
    <property type="nucleotide sequence ID" value="NZ_CP115921.1"/>
</dbReference>
<evidence type="ECO:0000256" key="3">
    <source>
        <dbReference type="ARBA" id="ARBA00022723"/>
    </source>
</evidence>
<evidence type="ECO:0000256" key="1">
    <source>
        <dbReference type="ARBA" id="ARBA00001946"/>
    </source>
</evidence>
<dbReference type="PANTHER" id="PTHR46193">
    <property type="entry name" value="6-PHOSPHOGLUCONATE PHOSPHATASE"/>
    <property type="match status" value="1"/>
</dbReference>
<dbReference type="AlphaFoldDB" id="A0AAU8BPG9"/>
<comment type="similarity">
    <text evidence="2">Belongs to the HAD-like hydrolase superfamily. CbbY/CbbZ/Gph/YieH family.</text>
</comment>
<keyword evidence="3" id="KW-0479">Metal-binding</keyword>
<evidence type="ECO:0000256" key="2">
    <source>
        <dbReference type="ARBA" id="ARBA00006171"/>
    </source>
</evidence>
<dbReference type="InterPro" id="IPR023214">
    <property type="entry name" value="HAD_sf"/>
</dbReference>
<dbReference type="PRINTS" id="PR00413">
    <property type="entry name" value="HADHALOGNASE"/>
</dbReference>
<name>A0AAU8BPG9_9VIBR</name>